<dbReference type="EMBL" id="BMAW01000734">
    <property type="protein sequence ID" value="GFS70459.1"/>
    <property type="molecule type" value="Genomic_DNA"/>
</dbReference>
<dbReference type="AlphaFoldDB" id="A0A8X6MP17"/>
<dbReference type="Proteomes" id="UP000887013">
    <property type="component" value="Unassembled WGS sequence"/>
</dbReference>
<proteinExistence type="predicted"/>
<sequence length="85" mass="9908">MIIEVLVISGTLIHYRLDRLLLEDALKPVFTSRSLQISDMKVEETISWKYQSKYFGPNDNSLLPSGRTTQRKSIIVLQKQKKENR</sequence>
<reference evidence="1" key="1">
    <citation type="submission" date="2020-08" db="EMBL/GenBank/DDBJ databases">
        <title>Multicomponent nature underlies the extraordinary mechanical properties of spider dragline silk.</title>
        <authorList>
            <person name="Kono N."/>
            <person name="Nakamura H."/>
            <person name="Mori M."/>
            <person name="Yoshida Y."/>
            <person name="Ohtoshi R."/>
            <person name="Malay A.D."/>
            <person name="Moran D.A.P."/>
            <person name="Tomita M."/>
            <person name="Numata K."/>
            <person name="Arakawa K."/>
        </authorList>
    </citation>
    <scope>NUCLEOTIDE SEQUENCE</scope>
</reference>
<evidence type="ECO:0000313" key="1">
    <source>
        <dbReference type="EMBL" id="GFS70459.1"/>
    </source>
</evidence>
<gene>
    <name evidence="1" type="ORF">NPIL_421341</name>
</gene>
<evidence type="ECO:0000313" key="2">
    <source>
        <dbReference type="Proteomes" id="UP000887013"/>
    </source>
</evidence>
<name>A0A8X6MP17_NEPPI</name>
<organism evidence="1 2">
    <name type="scientific">Nephila pilipes</name>
    <name type="common">Giant wood spider</name>
    <name type="synonym">Nephila maculata</name>
    <dbReference type="NCBI Taxonomy" id="299642"/>
    <lineage>
        <taxon>Eukaryota</taxon>
        <taxon>Metazoa</taxon>
        <taxon>Ecdysozoa</taxon>
        <taxon>Arthropoda</taxon>
        <taxon>Chelicerata</taxon>
        <taxon>Arachnida</taxon>
        <taxon>Araneae</taxon>
        <taxon>Araneomorphae</taxon>
        <taxon>Entelegynae</taxon>
        <taxon>Araneoidea</taxon>
        <taxon>Nephilidae</taxon>
        <taxon>Nephila</taxon>
    </lineage>
</organism>
<keyword evidence="2" id="KW-1185">Reference proteome</keyword>
<comment type="caution">
    <text evidence="1">The sequence shown here is derived from an EMBL/GenBank/DDBJ whole genome shotgun (WGS) entry which is preliminary data.</text>
</comment>
<protein>
    <submittedName>
        <fullName evidence="1">Uncharacterized protein</fullName>
    </submittedName>
</protein>
<accession>A0A8X6MP17</accession>